<dbReference type="Proteomes" id="UP000324091">
    <property type="component" value="Unassembled WGS sequence"/>
</dbReference>
<dbReference type="GO" id="GO:0048488">
    <property type="term" value="P:synaptic vesicle endocytosis"/>
    <property type="evidence" value="ECO:0007669"/>
    <property type="project" value="TreeGrafter"/>
</dbReference>
<organism evidence="5 6">
    <name type="scientific">Takifugu flavidus</name>
    <name type="common">sansaifugu</name>
    <dbReference type="NCBI Taxonomy" id="433684"/>
    <lineage>
        <taxon>Eukaryota</taxon>
        <taxon>Metazoa</taxon>
        <taxon>Chordata</taxon>
        <taxon>Craniata</taxon>
        <taxon>Vertebrata</taxon>
        <taxon>Euteleostomi</taxon>
        <taxon>Actinopterygii</taxon>
        <taxon>Neopterygii</taxon>
        <taxon>Teleostei</taxon>
        <taxon>Neoteleostei</taxon>
        <taxon>Acanthomorphata</taxon>
        <taxon>Eupercaria</taxon>
        <taxon>Tetraodontiformes</taxon>
        <taxon>Tetradontoidea</taxon>
        <taxon>Tetraodontidae</taxon>
        <taxon>Takifugu</taxon>
    </lineage>
</organism>
<dbReference type="AlphaFoldDB" id="A0A5C6MJ28"/>
<keyword evidence="6" id="KW-1185">Reference proteome</keyword>
<protein>
    <submittedName>
        <fullName evidence="5">Amphiphysin</fullName>
    </submittedName>
</protein>
<dbReference type="InterPro" id="IPR036028">
    <property type="entry name" value="SH3-like_dom_sf"/>
</dbReference>
<comment type="caution">
    <text evidence="5">The sequence shown here is derived from an EMBL/GenBank/DDBJ whole genome shotgun (WGS) entry which is preliminary data.</text>
</comment>
<feature type="compositionally biased region" description="Low complexity" evidence="3">
    <location>
        <begin position="72"/>
        <end position="84"/>
    </location>
</feature>
<feature type="domain" description="SH3" evidence="4">
    <location>
        <begin position="234"/>
        <end position="306"/>
    </location>
</feature>
<dbReference type="FunFam" id="2.30.30.40:FF:000103">
    <property type="entry name" value="Amphiphysin"/>
    <property type="match status" value="1"/>
</dbReference>
<name>A0A5C6MJ28_9TELE</name>
<accession>A0A5C6MJ28</accession>
<gene>
    <name evidence="5" type="ORF">D4764_0157200</name>
</gene>
<dbReference type="PANTHER" id="PTHR46514:SF2">
    <property type="entry name" value="AMPHIPHYSIN"/>
    <property type="match status" value="1"/>
</dbReference>
<feature type="compositionally biased region" description="Acidic residues" evidence="3">
    <location>
        <begin position="60"/>
        <end position="71"/>
    </location>
</feature>
<dbReference type="Pfam" id="PF14604">
    <property type="entry name" value="SH3_9"/>
    <property type="match status" value="1"/>
</dbReference>
<feature type="compositionally biased region" description="Acidic residues" evidence="3">
    <location>
        <begin position="85"/>
        <end position="96"/>
    </location>
</feature>
<feature type="compositionally biased region" description="Acidic residues" evidence="3">
    <location>
        <begin position="118"/>
        <end position="134"/>
    </location>
</feature>
<dbReference type="InterPro" id="IPR003005">
    <property type="entry name" value="Amphiphysin"/>
</dbReference>
<dbReference type="GO" id="GO:0008021">
    <property type="term" value="C:synaptic vesicle"/>
    <property type="evidence" value="ECO:0007669"/>
    <property type="project" value="TreeGrafter"/>
</dbReference>
<dbReference type="GO" id="GO:0005543">
    <property type="term" value="F:phospholipid binding"/>
    <property type="evidence" value="ECO:0007669"/>
    <property type="project" value="TreeGrafter"/>
</dbReference>
<dbReference type="EMBL" id="RHFK02000695">
    <property type="protein sequence ID" value="TWW53397.1"/>
    <property type="molecule type" value="Genomic_DNA"/>
</dbReference>
<reference evidence="5 6" key="1">
    <citation type="submission" date="2019-04" db="EMBL/GenBank/DDBJ databases">
        <title>Chromosome genome assembly for Takifugu flavidus.</title>
        <authorList>
            <person name="Xiao S."/>
        </authorList>
    </citation>
    <scope>NUCLEOTIDE SEQUENCE [LARGE SCALE GENOMIC DNA]</scope>
    <source>
        <strain evidence="5">HTHZ2018</strain>
        <tissue evidence="5">Muscle</tissue>
    </source>
</reference>
<dbReference type="GO" id="GO:0005886">
    <property type="term" value="C:plasma membrane"/>
    <property type="evidence" value="ECO:0007669"/>
    <property type="project" value="TreeGrafter"/>
</dbReference>
<dbReference type="PRINTS" id="PR00452">
    <property type="entry name" value="SH3DOMAIN"/>
</dbReference>
<feature type="region of interest" description="Disordered" evidence="3">
    <location>
        <begin position="1"/>
        <end position="213"/>
    </location>
</feature>
<dbReference type="PANTHER" id="PTHR46514">
    <property type="entry name" value="AMPHIPHYSIN"/>
    <property type="match status" value="1"/>
</dbReference>
<evidence type="ECO:0000259" key="4">
    <source>
        <dbReference type="PROSITE" id="PS50002"/>
    </source>
</evidence>
<evidence type="ECO:0000313" key="5">
    <source>
        <dbReference type="EMBL" id="TWW53397.1"/>
    </source>
</evidence>
<dbReference type="SMART" id="SM00326">
    <property type="entry name" value="SH3"/>
    <property type="match status" value="1"/>
</dbReference>
<evidence type="ECO:0000313" key="6">
    <source>
        <dbReference type="Proteomes" id="UP000324091"/>
    </source>
</evidence>
<evidence type="ECO:0000256" key="2">
    <source>
        <dbReference type="PROSITE-ProRule" id="PRU00192"/>
    </source>
</evidence>
<evidence type="ECO:0000256" key="1">
    <source>
        <dbReference type="ARBA" id="ARBA00022443"/>
    </source>
</evidence>
<sequence length="306" mass="32941">MSEDEAANRRLGKLYQELDTEKEEVTSAFNGLSQDAAPPSFFADFDQMNEVKTEPSEVPEAPDTEAPEEQEATAPPAGEEPAAPAEEEEEKSEEEEVKPTTAPSTEEELEPTVAPSDEVMEETEAPPAGEEDTEGSGSLEKEKPVVPEEPSSIQEAELDEIPGADQTCADEAAPLENMPIPSVIIEPASSNEGDDDRDGDIISPTAASDNDVTTVSQTMKHMSPSGGVSGLPDDFLYKVETMHDFEAANSDELELKRGDVVLVVPTESAEDQDAGWLTGIKESEWLARGASAQKGLFPENFTQRLE</sequence>
<dbReference type="InterPro" id="IPR001452">
    <property type="entry name" value="SH3_domain"/>
</dbReference>
<dbReference type="PRINTS" id="PR01251">
    <property type="entry name" value="AMPHIPHYSIN"/>
</dbReference>
<keyword evidence="1 2" id="KW-0728">SH3 domain</keyword>
<dbReference type="PROSITE" id="PS50002">
    <property type="entry name" value="SH3"/>
    <property type="match status" value="1"/>
</dbReference>
<evidence type="ECO:0000256" key="3">
    <source>
        <dbReference type="SAM" id="MobiDB-lite"/>
    </source>
</evidence>
<proteinExistence type="predicted"/>
<dbReference type="Gene3D" id="2.30.30.40">
    <property type="entry name" value="SH3 Domains"/>
    <property type="match status" value="1"/>
</dbReference>
<dbReference type="SUPFAM" id="SSF50044">
    <property type="entry name" value="SH3-domain"/>
    <property type="match status" value="1"/>
</dbReference>